<dbReference type="SUPFAM" id="SSF81296">
    <property type="entry name" value="E set domains"/>
    <property type="match status" value="2"/>
</dbReference>
<dbReference type="Pfam" id="PF00630">
    <property type="entry name" value="Filamin"/>
    <property type="match status" value="1"/>
</dbReference>
<dbReference type="InterPro" id="IPR013783">
    <property type="entry name" value="Ig-like_fold"/>
</dbReference>
<dbReference type="InterPro" id="IPR014756">
    <property type="entry name" value="Ig_E-set"/>
</dbReference>
<accession>A0AAE0L077</accession>
<proteinExistence type="predicted"/>
<feature type="repeat" description="Filamin" evidence="1">
    <location>
        <begin position="757"/>
        <end position="869"/>
    </location>
</feature>
<sequence length="1023" mass="108148">MCTSPKAAATSLEPETLTWEEEVHPGEVDPAQTVLLESATEEGLVHIDESPFYHEIKSSTTSASNSELQGDGLSACIVGYPATLRILAFDEYGNPSSSTTDAFYATIDGTRQEASFASKGVYEVSYTVTAEAETAILQVYLSSELITNGCPETTASGDGLTNAVANGEVSQRRHLLQSDAADVMSYYSGKFVIATHDSDGVRLYEDLTAFTLQVDPGGSDDTYVVANEGDDAGTYTAYYARSTAGSYTLAVFQDEGGEGYQDISAQLGVSGNVTVWPNVTNAGQSSMTVLDSDSASTDNGVEVIIVARDVFGNEQMTLQNYKDDVQTNYKVTTDNEGNDCVPDDSCRSEDSSTECLSHVTYTVEHAGDYVLTVELCPPNVTECEISNSPQNLTFSPDSAAAAQTLPVPSPELPNQAVAGEKAEYLIQAYDQYGNRVTTGGAPLAVTAQQLPDGADPGVYGDYIDHDDGTYTASITYPTGGADYFLSITMGGEHIGGSEELEDELHSPYLMSAGSARCSAEQSYMYGTAASAAEAGLEGVFYIEPLDQDGNPINVLRTDENFDVSMDPDDKPDDGFPRVEVVGTGEDTVYEVHYVIYNVSDIPTTIIVSLVTESGTYEGVGPDSGINSVTVSPGPPSANRTHFSDDISTTGEAGVRHTLQIIAKDAWGNVAVEDPYANVVWGFSPEGDADGNWYISGPSEADEAYVATADGDAGEYRATWSNTVSGEYLLRVALNGEYIRVSSTGEQTFIQVVLSASSVTSDYSTWTAEGPGATSNATANAEQVMYIQARDAYGNAMSTGGMESSFSVSMELREGSLVDSTVTTVNTELEWVDYTKKYAVTFTALDIGTLTTYISVAGTAISGSPFVKEAEAGSTVASQSSVGGPATSGVVVDEEAYLEVTLKDAYGQQVQDSNQAARPISSEDDPGTYLFRFTLTSFDFGTSNLLEVAISYTDEEGVTSGVQNSPFYLNIYAAGGEVSSDECSAEGDGLVGAVAGAKASFDVTVKNAQGVVITPSDEWIAEPS</sequence>
<dbReference type="PROSITE" id="PS50194">
    <property type="entry name" value="FILAMIN_REPEAT"/>
    <property type="match status" value="2"/>
</dbReference>
<dbReference type="InterPro" id="IPR017868">
    <property type="entry name" value="Filamin/ABP280_repeat-like"/>
</dbReference>
<feature type="non-terminal residue" evidence="2">
    <location>
        <position position="1023"/>
    </location>
</feature>
<organism evidence="2 3">
    <name type="scientific">Cymbomonas tetramitiformis</name>
    <dbReference type="NCBI Taxonomy" id="36881"/>
    <lineage>
        <taxon>Eukaryota</taxon>
        <taxon>Viridiplantae</taxon>
        <taxon>Chlorophyta</taxon>
        <taxon>Pyramimonadophyceae</taxon>
        <taxon>Pyramimonadales</taxon>
        <taxon>Pyramimonadaceae</taxon>
        <taxon>Cymbomonas</taxon>
    </lineage>
</organism>
<dbReference type="Gene3D" id="2.60.40.10">
    <property type="entry name" value="Immunoglobulins"/>
    <property type="match status" value="4"/>
</dbReference>
<reference evidence="2 3" key="1">
    <citation type="journal article" date="2015" name="Genome Biol. Evol.">
        <title>Comparative Genomics of a Bacterivorous Green Alga Reveals Evolutionary Causalities and Consequences of Phago-Mixotrophic Mode of Nutrition.</title>
        <authorList>
            <person name="Burns J.A."/>
            <person name="Paasch A."/>
            <person name="Narechania A."/>
            <person name="Kim E."/>
        </authorList>
    </citation>
    <scope>NUCLEOTIDE SEQUENCE [LARGE SCALE GENOMIC DNA]</scope>
    <source>
        <strain evidence="2 3">PLY_AMNH</strain>
    </source>
</reference>
<gene>
    <name evidence="2" type="ORF">CYMTET_24508</name>
</gene>
<keyword evidence="3" id="KW-1185">Reference proteome</keyword>
<dbReference type="AlphaFoldDB" id="A0AAE0L077"/>
<evidence type="ECO:0000256" key="1">
    <source>
        <dbReference type="PROSITE-ProRule" id="PRU00087"/>
    </source>
</evidence>
<name>A0AAE0L077_9CHLO</name>
<comment type="caution">
    <text evidence="2">The sequence shown here is derived from an EMBL/GenBank/DDBJ whole genome shotgun (WGS) entry which is preliminary data.</text>
</comment>
<dbReference type="EMBL" id="LGRX02012759">
    <property type="protein sequence ID" value="KAK3266900.1"/>
    <property type="molecule type" value="Genomic_DNA"/>
</dbReference>
<feature type="repeat" description="Filamin" evidence="1">
    <location>
        <begin position="397"/>
        <end position="498"/>
    </location>
</feature>
<dbReference type="Proteomes" id="UP001190700">
    <property type="component" value="Unassembled WGS sequence"/>
</dbReference>
<evidence type="ECO:0000313" key="2">
    <source>
        <dbReference type="EMBL" id="KAK3266900.1"/>
    </source>
</evidence>
<protein>
    <submittedName>
        <fullName evidence="2">Uncharacterized protein</fullName>
    </submittedName>
</protein>
<evidence type="ECO:0000313" key="3">
    <source>
        <dbReference type="Proteomes" id="UP001190700"/>
    </source>
</evidence>